<accession>B4FME0</accession>
<proteinExistence type="evidence at transcript level"/>
<name>B4FME0_MAIZE</name>
<evidence type="ECO:0000313" key="1">
    <source>
        <dbReference type="EMBL" id="ACF83283.1"/>
    </source>
</evidence>
<dbReference type="EMBL" id="BT038278">
    <property type="protein sequence ID" value="ACF83283.1"/>
    <property type="molecule type" value="mRNA"/>
</dbReference>
<dbReference type="AlphaFoldDB" id="B4FME0"/>
<organism evidence="1">
    <name type="scientific">Zea mays</name>
    <name type="common">Maize</name>
    <dbReference type="NCBI Taxonomy" id="4577"/>
    <lineage>
        <taxon>Eukaryota</taxon>
        <taxon>Viridiplantae</taxon>
        <taxon>Streptophyta</taxon>
        <taxon>Embryophyta</taxon>
        <taxon>Tracheophyta</taxon>
        <taxon>Spermatophyta</taxon>
        <taxon>Magnoliopsida</taxon>
        <taxon>Liliopsida</taxon>
        <taxon>Poales</taxon>
        <taxon>Poaceae</taxon>
        <taxon>PACMAD clade</taxon>
        <taxon>Panicoideae</taxon>
        <taxon>Andropogonodae</taxon>
        <taxon>Andropogoneae</taxon>
        <taxon>Tripsacinae</taxon>
        <taxon>Zea</taxon>
    </lineage>
</organism>
<protein>
    <submittedName>
        <fullName evidence="1">Uncharacterized protein</fullName>
    </submittedName>
</protein>
<sequence length="51" mass="6319">MNIIKTERRNKMGDEWMNNSMLCYIERDMFVEIEDEKILKHFQGLRTRKIN</sequence>
<reference evidence="1" key="1">
    <citation type="journal article" date="2009" name="PLoS Genet.">
        <title>Sequencing, mapping, and analysis of 27,455 maize full-length cDNAs.</title>
        <authorList>
            <person name="Soderlund C."/>
            <person name="Descour A."/>
            <person name="Kudrna D."/>
            <person name="Bomhoff M."/>
            <person name="Boyd L."/>
            <person name="Currie J."/>
            <person name="Angelova A."/>
            <person name="Collura K."/>
            <person name="Wissotski M."/>
            <person name="Ashley E."/>
            <person name="Morrow D."/>
            <person name="Fernandes J."/>
            <person name="Walbot V."/>
            <person name="Yu Y."/>
        </authorList>
    </citation>
    <scope>NUCLEOTIDE SEQUENCE</scope>
    <source>
        <strain evidence="1">B73</strain>
    </source>
</reference>